<dbReference type="InterPro" id="IPR037282">
    <property type="entry name" value="CapZ_alpha/beta"/>
</dbReference>
<comment type="similarity">
    <text evidence="1">Belongs to the F-actin-capping protein alpha subunit family.</text>
</comment>
<sequence>GAKENELPKEQKIKLICSLLQQAPPGEFVNVFEDLRILVHDDHLLRHEAAQMCATHTKSNFTSVAIKGENALVTRYNDLGGNRFFDPQNNFSFRFDHLSGRVDKLLLYCCIKRDDVELWRETLNVVLESYVKENFASGDCRVYKKILKSSPFFAQNFCVSMDRVHF</sequence>
<comment type="function">
    <text evidence="1">F-actin-capping proteins bind in a Ca(2+)-independent manner to the fast growing ends of actin filaments (barbed end) thereby blocking the exchange of subunits at these ends. Unlike other capping proteins (such as gelsolin and severin), these proteins do not sever actin filaments.</text>
</comment>
<proteinExistence type="inferred from homology"/>
<dbReference type="GO" id="GO:0030036">
    <property type="term" value="P:actin cytoskeleton organization"/>
    <property type="evidence" value="ECO:0007669"/>
    <property type="project" value="TreeGrafter"/>
</dbReference>
<dbReference type="Ensembl" id="ENSSMRT00000008564.1">
    <property type="protein sequence ID" value="ENSSMRP00000007317.1"/>
    <property type="gene ID" value="ENSSMRG00000005877.1"/>
</dbReference>
<reference evidence="2" key="1">
    <citation type="submission" date="2025-08" db="UniProtKB">
        <authorList>
            <consortium name="Ensembl"/>
        </authorList>
    </citation>
    <scope>IDENTIFICATION</scope>
</reference>
<dbReference type="Proteomes" id="UP000694421">
    <property type="component" value="Unplaced"/>
</dbReference>
<dbReference type="Gene3D" id="3.30.1140.60">
    <property type="entry name" value="F-actin capping protein, alpha subunit"/>
    <property type="match status" value="1"/>
</dbReference>
<comment type="subunit">
    <text evidence="1">Heterodimer of an alpha and a beta subunit.</text>
</comment>
<dbReference type="PANTHER" id="PTHR10653:SF6">
    <property type="entry name" value="F-ACTIN-CAPPING PROTEIN SUBUNIT ALPHA-3"/>
    <property type="match status" value="1"/>
</dbReference>
<dbReference type="SUPFAM" id="SSF90096">
    <property type="entry name" value="Subunits of heterodimeric actin filament capping protein Capz"/>
    <property type="match status" value="1"/>
</dbReference>
<dbReference type="Pfam" id="PF01267">
    <property type="entry name" value="F-actin_cap_A"/>
    <property type="match status" value="1"/>
</dbReference>
<keyword evidence="3" id="KW-1185">Reference proteome</keyword>
<dbReference type="InterPro" id="IPR042489">
    <property type="entry name" value="CapZ_alpha_1"/>
</dbReference>
<evidence type="ECO:0000313" key="3">
    <source>
        <dbReference type="Proteomes" id="UP000694421"/>
    </source>
</evidence>
<keyword evidence="1" id="KW-0117">Actin capping</keyword>
<evidence type="ECO:0000256" key="1">
    <source>
        <dbReference type="RuleBase" id="RU365077"/>
    </source>
</evidence>
<name>A0A8D0BFZ9_SALMN</name>
<dbReference type="PANTHER" id="PTHR10653">
    <property type="entry name" value="F-ACTIN-CAPPING PROTEIN SUBUNIT ALPHA"/>
    <property type="match status" value="1"/>
</dbReference>
<dbReference type="AlphaFoldDB" id="A0A8D0BFZ9"/>
<dbReference type="GeneTree" id="ENSGT00950000183119"/>
<evidence type="ECO:0000313" key="2">
    <source>
        <dbReference type="Ensembl" id="ENSSMRP00000007317.1"/>
    </source>
</evidence>
<keyword evidence="1" id="KW-0009">Actin-binding</keyword>
<organism evidence="2 3">
    <name type="scientific">Salvator merianae</name>
    <name type="common">Argentine black and white tegu</name>
    <name type="synonym">Tupinambis merianae</name>
    <dbReference type="NCBI Taxonomy" id="96440"/>
    <lineage>
        <taxon>Eukaryota</taxon>
        <taxon>Metazoa</taxon>
        <taxon>Chordata</taxon>
        <taxon>Craniata</taxon>
        <taxon>Vertebrata</taxon>
        <taxon>Euteleostomi</taxon>
        <taxon>Lepidosauria</taxon>
        <taxon>Squamata</taxon>
        <taxon>Bifurcata</taxon>
        <taxon>Unidentata</taxon>
        <taxon>Episquamata</taxon>
        <taxon>Laterata</taxon>
        <taxon>Teiioidea</taxon>
        <taxon>Teiidae</taxon>
        <taxon>Salvator</taxon>
    </lineage>
</organism>
<dbReference type="GO" id="GO:0051016">
    <property type="term" value="P:barbed-end actin filament capping"/>
    <property type="evidence" value="ECO:0007669"/>
    <property type="project" value="UniProtKB-UniRule"/>
</dbReference>
<protein>
    <recommendedName>
        <fullName evidence="1">F-actin-capping protein subunit alpha</fullName>
    </recommendedName>
</protein>
<dbReference type="GO" id="GO:0030863">
    <property type="term" value="C:cortical cytoskeleton"/>
    <property type="evidence" value="ECO:0007669"/>
    <property type="project" value="TreeGrafter"/>
</dbReference>
<dbReference type="InterPro" id="IPR002189">
    <property type="entry name" value="CapZ_alpha"/>
</dbReference>
<reference evidence="2" key="2">
    <citation type="submission" date="2025-09" db="UniProtKB">
        <authorList>
            <consortium name="Ensembl"/>
        </authorList>
    </citation>
    <scope>IDENTIFICATION</scope>
</reference>
<dbReference type="GO" id="GO:0051015">
    <property type="term" value="F:actin filament binding"/>
    <property type="evidence" value="ECO:0007669"/>
    <property type="project" value="TreeGrafter"/>
</dbReference>
<dbReference type="GO" id="GO:0008290">
    <property type="term" value="C:F-actin capping protein complex"/>
    <property type="evidence" value="ECO:0007669"/>
    <property type="project" value="UniProtKB-UniRule"/>
</dbReference>
<accession>A0A8D0BFZ9</accession>